<feature type="non-terminal residue" evidence="2">
    <location>
        <position position="85"/>
    </location>
</feature>
<dbReference type="AlphaFoldDB" id="X1V0N8"/>
<protein>
    <recommendedName>
        <fullName evidence="1">DZANK-type domain-containing protein</fullName>
    </recommendedName>
</protein>
<gene>
    <name evidence="2" type="ORF">S12H4_43627</name>
</gene>
<evidence type="ECO:0000259" key="1">
    <source>
        <dbReference type="Pfam" id="PF12773"/>
    </source>
</evidence>
<feature type="domain" description="DZANK-type" evidence="1">
    <location>
        <begin position="27"/>
        <end position="70"/>
    </location>
</feature>
<dbReference type="InterPro" id="IPR025874">
    <property type="entry name" value="DZR"/>
</dbReference>
<organism evidence="2">
    <name type="scientific">marine sediment metagenome</name>
    <dbReference type="NCBI Taxonomy" id="412755"/>
    <lineage>
        <taxon>unclassified sequences</taxon>
        <taxon>metagenomes</taxon>
        <taxon>ecological metagenomes</taxon>
    </lineage>
</organism>
<accession>X1V0N8</accession>
<reference evidence="2" key="1">
    <citation type="journal article" date="2014" name="Front. Microbiol.">
        <title>High frequency of phylogenetically diverse reductive dehalogenase-homologous genes in deep subseafloor sedimentary metagenomes.</title>
        <authorList>
            <person name="Kawai M."/>
            <person name="Futagami T."/>
            <person name="Toyoda A."/>
            <person name="Takaki Y."/>
            <person name="Nishi S."/>
            <person name="Hori S."/>
            <person name="Arai W."/>
            <person name="Tsubouchi T."/>
            <person name="Morono Y."/>
            <person name="Uchiyama I."/>
            <person name="Ito T."/>
            <person name="Fujiyama A."/>
            <person name="Inagaki F."/>
            <person name="Takami H."/>
        </authorList>
    </citation>
    <scope>NUCLEOTIDE SEQUENCE</scope>
    <source>
        <strain evidence="2">Expedition CK06-06</strain>
    </source>
</reference>
<name>X1V0N8_9ZZZZ</name>
<proteinExistence type="predicted"/>
<comment type="caution">
    <text evidence="2">The sequence shown here is derived from an EMBL/GenBank/DDBJ whole genome shotgun (WGS) entry which is preliminary data.</text>
</comment>
<dbReference type="Pfam" id="PF12773">
    <property type="entry name" value="DZR"/>
    <property type="match status" value="1"/>
</dbReference>
<evidence type="ECO:0000313" key="2">
    <source>
        <dbReference type="EMBL" id="GAJ09387.1"/>
    </source>
</evidence>
<sequence>MERGGAMPKKIKLENIIDKRKEHRHFIAPGATFCSECGEQVVEDAIVEEFVCENCRNLVKQEDEFCWNCGSPLEASSMVEHWHRG</sequence>
<dbReference type="EMBL" id="BARW01026796">
    <property type="protein sequence ID" value="GAJ09387.1"/>
    <property type="molecule type" value="Genomic_DNA"/>
</dbReference>